<feature type="chain" id="PRO_5003981566" evidence="1">
    <location>
        <begin position="19"/>
        <end position="137"/>
    </location>
</feature>
<evidence type="ECO:0000313" key="2">
    <source>
        <dbReference type="EMBL" id="JAA60768.1"/>
    </source>
</evidence>
<reference evidence="2" key="2">
    <citation type="journal article" date="2015" name="J. Proteomics">
        <title>Sexual differences in the sialomes of the zebra tick, Rhipicephalus pulchellus.</title>
        <authorList>
            <person name="Tan A.W."/>
            <person name="Francischetti I.M."/>
            <person name="Slovak M."/>
            <person name="Kini R.M."/>
            <person name="Ribeiro J.M."/>
        </authorList>
    </citation>
    <scope>NUCLEOTIDE SEQUENCE</scope>
    <source>
        <tissue evidence="2">Salivary gland</tissue>
    </source>
</reference>
<dbReference type="EMBL" id="GACK01004266">
    <property type="protein sequence ID" value="JAA60768.1"/>
    <property type="molecule type" value="mRNA"/>
</dbReference>
<organism evidence="2">
    <name type="scientific">Rhipicephalus pulchellus</name>
    <name type="common">Yellow backed tick</name>
    <name type="synonym">Dermacentor pulchellus</name>
    <dbReference type="NCBI Taxonomy" id="72859"/>
    <lineage>
        <taxon>Eukaryota</taxon>
        <taxon>Metazoa</taxon>
        <taxon>Ecdysozoa</taxon>
        <taxon>Arthropoda</taxon>
        <taxon>Chelicerata</taxon>
        <taxon>Arachnida</taxon>
        <taxon>Acari</taxon>
        <taxon>Parasitiformes</taxon>
        <taxon>Ixodida</taxon>
        <taxon>Ixodoidea</taxon>
        <taxon>Ixodidae</taxon>
        <taxon>Rhipicephalinae</taxon>
        <taxon>Rhipicephalus</taxon>
        <taxon>Rhipicephalus</taxon>
    </lineage>
</organism>
<proteinExistence type="evidence at transcript level"/>
<dbReference type="AlphaFoldDB" id="L7MC31"/>
<sequence>MSFVLFLCLSFFLSCASPYPLLFSLRDTLTSPSHSLTLKNPRWWKLAEPSTTASLIIISLFWDVAPQILLLFPAPLLHCIIQGYATLGKSVQGEPSGYVVAFGTWYADWNPTPPRNSLPRIFFFLSLSLFLCLSLSP</sequence>
<keyword evidence="1" id="KW-0732">Signal</keyword>
<reference evidence="2" key="1">
    <citation type="submission" date="2012-11" db="EMBL/GenBank/DDBJ databases">
        <authorList>
            <person name="Lucero-Rivera Y.E."/>
            <person name="Tovar-Ramirez D."/>
        </authorList>
    </citation>
    <scope>NUCLEOTIDE SEQUENCE</scope>
    <source>
        <tissue evidence="2">Salivary gland</tissue>
    </source>
</reference>
<accession>L7MC31</accession>
<feature type="signal peptide" evidence="1">
    <location>
        <begin position="1"/>
        <end position="18"/>
    </location>
</feature>
<name>L7MC31_RHIPC</name>
<evidence type="ECO:0000256" key="1">
    <source>
        <dbReference type="SAM" id="SignalP"/>
    </source>
</evidence>
<protein>
    <submittedName>
        <fullName evidence="2">Putative secreted peptide</fullName>
    </submittedName>
</protein>